<keyword evidence="10" id="KW-1185">Reference proteome</keyword>
<reference evidence="10" key="1">
    <citation type="journal article" date="2019" name="Int. J. Syst. Evol. Microbiol.">
        <title>The Global Catalogue of Microorganisms (GCM) 10K type strain sequencing project: providing services to taxonomists for standard genome sequencing and annotation.</title>
        <authorList>
            <consortium name="The Broad Institute Genomics Platform"/>
            <consortium name="The Broad Institute Genome Sequencing Center for Infectious Disease"/>
            <person name="Wu L."/>
            <person name="Ma J."/>
        </authorList>
    </citation>
    <scope>NUCLEOTIDE SEQUENCE [LARGE SCALE GENOMIC DNA]</scope>
    <source>
        <strain evidence="10">JCM 18401</strain>
    </source>
</reference>
<evidence type="ECO:0000256" key="5">
    <source>
        <dbReference type="SAM" id="Coils"/>
    </source>
</evidence>
<evidence type="ECO:0000256" key="6">
    <source>
        <dbReference type="SAM" id="Phobius"/>
    </source>
</evidence>
<keyword evidence="6" id="KW-0472">Membrane</keyword>
<comment type="caution">
    <text evidence="9">The sequence shown here is derived from an EMBL/GenBank/DDBJ whole genome shotgun (WGS) entry which is preliminary data.</text>
</comment>
<dbReference type="Pfam" id="PF00015">
    <property type="entry name" value="MCPsignal"/>
    <property type="match status" value="1"/>
</dbReference>
<comment type="similarity">
    <text evidence="3">Belongs to the methyl-accepting chemotaxis (MCP) protein family.</text>
</comment>
<dbReference type="Proteomes" id="UP001499988">
    <property type="component" value="Unassembled WGS sequence"/>
</dbReference>
<evidence type="ECO:0000313" key="10">
    <source>
        <dbReference type="Proteomes" id="UP001499988"/>
    </source>
</evidence>
<evidence type="ECO:0000256" key="4">
    <source>
        <dbReference type="PROSITE-ProRule" id="PRU00284"/>
    </source>
</evidence>
<dbReference type="PANTHER" id="PTHR32089">
    <property type="entry name" value="METHYL-ACCEPTING CHEMOTAXIS PROTEIN MCPB"/>
    <property type="match status" value="1"/>
</dbReference>
<feature type="transmembrane region" description="Helical" evidence="6">
    <location>
        <begin position="117"/>
        <end position="142"/>
    </location>
</feature>
<dbReference type="SUPFAM" id="SSF58104">
    <property type="entry name" value="Methyl-accepting chemotaxis protein (MCP) signaling domain"/>
    <property type="match status" value="1"/>
</dbReference>
<proteinExistence type="inferred from homology"/>
<accession>A0ABP9EWL6</accession>
<dbReference type="PANTHER" id="PTHR32089:SF65">
    <property type="entry name" value="CHEMOTAXIS SIGNAL TRANSDUCTION SYSTEM METHYL ACCEPTING SENSORY TRANSDUCER"/>
    <property type="match status" value="1"/>
</dbReference>
<feature type="domain" description="HAMP" evidence="8">
    <location>
        <begin position="144"/>
        <end position="188"/>
    </location>
</feature>
<feature type="transmembrane region" description="Helical" evidence="6">
    <location>
        <begin position="21"/>
        <end position="41"/>
    </location>
</feature>
<evidence type="ECO:0000259" key="8">
    <source>
        <dbReference type="PROSITE" id="PS50885"/>
    </source>
</evidence>
<feature type="domain" description="Methyl-accepting transducer" evidence="7">
    <location>
        <begin position="193"/>
        <end position="429"/>
    </location>
</feature>
<dbReference type="EMBL" id="BAABJZ010000072">
    <property type="protein sequence ID" value="GAA4887673.1"/>
    <property type="molecule type" value="Genomic_DNA"/>
</dbReference>
<gene>
    <name evidence="9" type="ORF">GCM10023333_21340</name>
</gene>
<name>A0ABP9EWL6_9GAMM</name>
<keyword evidence="6" id="KW-0812">Transmembrane</keyword>
<dbReference type="RefSeq" id="WP_345335370.1">
    <property type="nucleotide sequence ID" value="NZ_BAABJZ010000072.1"/>
</dbReference>
<protein>
    <submittedName>
        <fullName evidence="9">Methyl-accepting chemotaxis protein</fullName>
    </submittedName>
</protein>
<dbReference type="PROSITE" id="PS50885">
    <property type="entry name" value="HAMP"/>
    <property type="match status" value="1"/>
</dbReference>
<dbReference type="InterPro" id="IPR003660">
    <property type="entry name" value="HAMP_dom"/>
</dbReference>
<feature type="coiled-coil region" evidence="5">
    <location>
        <begin position="264"/>
        <end position="291"/>
    </location>
</feature>
<evidence type="ECO:0000259" key="7">
    <source>
        <dbReference type="PROSITE" id="PS50111"/>
    </source>
</evidence>
<dbReference type="InterPro" id="IPR004089">
    <property type="entry name" value="MCPsignal_dom"/>
</dbReference>
<dbReference type="PROSITE" id="PS50111">
    <property type="entry name" value="CHEMOTAXIS_TRANSDUC_2"/>
    <property type="match status" value="1"/>
</dbReference>
<evidence type="ECO:0000256" key="1">
    <source>
        <dbReference type="ARBA" id="ARBA00004370"/>
    </source>
</evidence>
<dbReference type="Pfam" id="PF00672">
    <property type="entry name" value="HAMP"/>
    <property type="match status" value="1"/>
</dbReference>
<keyword evidence="5" id="KW-0175">Coiled coil</keyword>
<dbReference type="SMART" id="SM00283">
    <property type="entry name" value="MA"/>
    <property type="match status" value="1"/>
</dbReference>
<keyword evidence="6" id="KW-1133">Transmembrane helix</keyword>
<organism evidence="9 10">
    <name type="scientific">Ferrimonas pelagia</name>
    <dbReference type="NCBI Taxonomy" id="1177826"/>
    <lineage>
        <taxon>Bacteria</taxon>
        <taxon>Pseudomonadati</taxon>
        <taxon>Pseudomonadota</taxon>
        <taxon>Gammaproteobacteria</taxon>
        <taxon>Alteromonadales</taxon>
        <taxon>Ferrimonadaceae</taxon>
        <taxon>Ferrimonas</taxon>
    </lineage>
</organism>
<comment type="subcellular location">
    <subcellularLocation>
        <location evidence="1">Membrane</location>
    </subcellularLocation>
</comment>
<evidence type="ECO:0000313" key="9">
    <source>
        <dbReference type="EMBL" id="GAA4887673.1"/>
    </source>
</evidence>
<evidence type="ECO:0000256" key="2">
    <source>
        <dbReference type="ARBA" id="ARBA00023224"/>
    </source>
</evidence>
<evidence type="ECO:0000256" key="3">
    <source>
        <dbReference type="ARBA" id="ARBA00029447"/>
    </source>
</evidence>
<sequence>MKEIGFRWIDRYLIHITLKEKFLLLLLLPVFTLLLSVSMLLNAMVDQRTASLVEQQQQLIQVIDQLQPDEAQLHSLMADSPFRLGHGELALPLADGRTLAITQLPTLADVTSLKRTLIVMAVGSIVIATLYAIMSFIGGAMFSINQGLQRLADGELTSRLNYLPVRDEFSQLAQTVDRVAEQQHDLARQVDSSANLMESLSQTLTQLAHESDQLSAEQSQKLDELVSASGQMEISVREVAAHAQDATQNTLVSVRLTDEGQQQLQQTQSGIDSLQQEIDQTARVATELEQNTAQIHQVLASISAISEQTNLLALNAAIEAARAGEQGRGFAVVADEVRTLAGRTQDATQSIQSMMDNLLSGSEQMLKVMEHTVAEAAASRTTLQQTQNAMSEIRSGSQTIARRSEEIATATEEQSAVASTLVGNIDAVRQQAEALHQVVLSSSKQIQQMDQQARQQKVLLAPLSL</sequence>
<keyword evidence="2 4" id="KW-0807">Transducer</keyword>
<dbReference type="Gene3D" id="1.10.287.950">
    <property type="entry name" value="Methyl-accepting chemotaxis protein"/>
    <property type="match status" value="1"/>
</dbReference>